<accession>A0A9D2PBV1</accession>
<organism evidence="8 9">
    <name type="scientific">Candidatus Lachnoclostridium pullistercoris</name>
    <dbReference type="NCBI Taxonomy" id="2838632"/>
    <lineage>
        <taxon>Bacteria</taxon>
        <taxon>Bacillati</taxon>
        <taxon>Bacillota</taxon>
        <taxon>Clostridia</taxon>
        <taxon>Lachnospirales</taxon>
        <taxon>Lachnospiraceae</taxon>
    </lineage>
</organism>
<sequence>MDLMIPLRTETDVPLYQQIYEYIRQEIRKGGLQAAVRLPSTRQLAEHLKVSRSTTQLAYDQLTAEGYIESVPCRGYFVCETENLLEIPAAGGEEGKGKNGCCGRPETAAEEEQSGEKSGEEESRCAVDFSPRGIDLDSFPYGVWRKIFRTTLVDDNREMFLAGDRQGEPALREAIRGYLHAARGGSCGADQIVIGAGNEYLLMLLMSILGKDRTVAMENPTYKQAYRVLAGQGIRVVPVEMDGRGMKPDRLEESGADIAYVMPSHQFPTGIVMPVRRRQELLSWAGRKPGRFLIEDDYDSEFRYRGKPVPALQGMEREERVIYLGTFSQSVAPAIRISYMVLPRPLSDLYREKAGFYASTVSRIDQNMLYEFMTGGHFERHLNRMRAVYRSKHDLLLSALRPLDGSVEISGENAGIHLLLTHKFMTEEELRERAGRQGVRVYGLSSYYIGEPEEKKESRTVLLGYASLTEEQILDGAARLNRAWGR</sequence>
<evidence type="ECO:0000313" key="9">
    <source>
        <dbReference type="Proteomes" id="UP000823883"/>
    </source>
</evidence>
<dbReference type="Proteomes" id="UP000823883">
    <property type="component" value="Unassembled WGS sequence"/>
</dbReference>
<reference evidence="8" key="1">
    <citation type="journal article" date="2021" name="PeerJ">
        <title>Extensive microbial diversity within the chicken gut microbiome revealed by metagenomics and culture.</title>
        <authorList>
            <person name="Gilroy R."/>
            <person name="Ravi A."/>
            <person name="Getino M."/>
            <person name="Pursley I."/>
            <person name="Horton D.L."/>
            <person name="Alikhan N.F."/>
            <person name="Baker D."/>
            <person name="Gharbi K."/>
            <person name="Hall N."/>
            <person name="Watson M."/>
            <person name="Adriaenssens E.M."/>
            <person name="Foster-Nyarko E."/>
            <person name="Jarju S."/>
            <person name="Secka A."/>
            <person name="Antonio M."/>
            <person name="Oren A."/>
            <person name="Chaudhuri R.R."/>
            <person name="La Ragione R."/>
            <person name="Hildebrand F."/>
            <person name="Pallen M.J."/>
        </authorList>
    </citation>
    <scope>NUCLEOTIDE SEQUENCE</scope>
    <source>
        <strain evidence="8">CHK183-5548</strain>
    </source>
</reference>
<keyword evidence="8" id="KW-0032">Aminotransferase</keyword>
<dbReference type="SMART" id="SM00345">
    <property type="entry name" value="HTH_GNTR"/>
    <property type="match status" value="1"/>
</dbReference>
<gene>
    <name evidence="8" type="ORF">IAA04_01230</name>
</gene>
<dbReference type="InterPro" id="IPR051446">
    <property type="entry name" value="HTH_trans_reg/aminotransferase"/>
</dbReference>
<dbReference type="InterPro" id="IPR036390">
    <property type="entry name" value="WH_DNA-bd_sf"/>
</dbReference>
<dbReference type="CDD" id="cd00609">
    <property type="entry name" value="AAT_like"/>
    <property type="match status" value="1"/>
</dbReference>
<dbReference type="GO" id="GO:0008483">
    <property type="term" value="F:transaminase activity"/>
    <property type="evidence" value="ECO:0007669"/>
    <property type="project" value="UniProtKB-KW"/>
</dbReference>
<dbReference type="PROSITE" id="PS50949">
    <property type="entry name" value="HTH_GNTR"/>
    <property type="match status" value="1"/>
</dbReference>
<dbReference type="EMBL" id="DWWL01000007">
    <property type="protein sequence ID" value="HJC46655.1"/>
    <property type="molecule type" value="Genomic_DNA"/>
</dbReference>
<feature type="compositionally biased region" description="Basic and acidic residues" evidence="6">
    <location>
        <begin position="114"/>
        <end position="124"/>
    </location>
</feature>
<comment type="similarity">
    <text evidence="1">In the C-terminal section; belongs to the class-I pyridoxal-phosphate-dependent aminotransferase family.</text>
</comment>
<dbReference type="PANTHER" id="PTHR46577:SF1">
    <property type="entry name" value="HTH-TYPE TRANSCRIPTIONAL REGULATORY PROTEIN GABR"/>
    <property type="match status" value="1"/>
</dbReference>
<dbReference type="PRINTS" id="PR00035">
    <property type="entry name" value="HTHGNTR"/>
</dbReference>
<keyword evidence="8" id="KW-0808">Transferase</keyword>
<dbReference type="SUPFAM" id="SSF53383">
    <property type="entry name" value="PLP-dependent transferases"/>
    <property type="match status" value="1"/>
</dbReference>
<dbReference type="GO" id="GO:0030170">
    <property type="term" value="F:pyridoxal phosphate binding"/>
    <property type="evidence" value="ECO:0007669"/>
    <property type="project" value="InterPro"/>
</dbReference>
<name>A0A9D2PBV1_9FIRM</name>
<dbReference type="InterPro" id="IPR004839">
    <property type="entry name" value="Aminotransferase_I/II_large"/>
</dbReference>
<evidence type="ECO:0000256" key="3">
    <source>
        <dbReference type="ARBA" id="ARBA00023015"/>
    </source>
</evidence>
<evidence type="ECO:0000313" key="8">
    <source>
        <dbReference type="EMBL" id="HJC46655.1"/>
    </source>
</evidence>
<dbReference type="InterPro" id="IPR015424">
    <property type="entry name" value="PyrdxlP-dep_Trfase"/>
</dbReference>
<dbReference type="SUPFAM" id="SSF46785">
    <property type="entry name" value="Winged helix' DNA-binding domain"/>
    <property type="match status" value="1"/>
</dbReference>
<dbReference type="Gene3D" id="1.10.10.10">
    <property type="entry name" value="Winged helix-like DNA-binding domain superfamily/Winged helix DNA-binding domain"/>
    <property type="match status" value="1"/>
</dbReference>
<keyword evidence="5" id="KW-0804">Transcription</keyword>
<keyword evidence="2" id="KW-0663">Pyridoxal phosphate</keyword>
<dbReference type="GO" id="GO:0003700">
    <property type="term" value="F:DNA-binding transcription factor activity"/>
    <property type="evidence" value="ECO:0007669"/>
    <property type="project" value="InterPro"/>
</dbReference>
<evidence type="ECO:0000256" key="1">
    <source>
        <dbReference type="ARBA" id="ARBA00005384"/>
    </source>
</evidence>
<evidence type="ECO:0000256" key="6">
    <source>
        <dbReference type="SAM" id="MobiDB-lite"/>
    </source>
</evidence>
<dbReference type="Pfam" id="PF00392">
    <property type="entry name" value="GntR"/>
    <property type="match status" value="1"/>
</dbReference>
<reference evidence="8" key="2">
    <citation type="submission" date="2021-04" db="EMBL/GenBank/DDBJ databases">
        <authorList>
            <person name="Gilroy R."/>
        </authorList>
    </citation>
    <scope>NUCLEOTIDE SEQUENCE</scope>
    <source>
        <strain evidence="8">CHK183-5548</strain>
    </source>
</reference>
<feature type="domain" description="HTH gntR-type" evidence="7">
    <location>
        <begin position="13"/>
        <end position="81"/>
    </location>
</feature>
<dbReference type="InterPro" id="IPR000524">
    <property type="entry name" value="Tscrpt_reg_HTH_GntR"/>
</dbReference>
<dbReference type="Pfam" id="PF00155">
    <property type="entry name" value="Aminotran_1_2"/>
    <property type="match status" value="1"/>
</dbReference>
<feature type="region of interest" description="Disordered" evidence="6">
    <location>
        <begin position="93"/>
        <end position="124"/>
    </location>
</feature>
<keyword evidence="3" id="KW-0805">Transcription regulation</keyword>
<dbReference type="GO" id="GO:0003677">
    <property type="term" value="F:DNA binding"/>
    <property type="evidence" value="ECO:0007669"/>
    <property type="project" value="UniProtKB-KW"/>
</dbReference>
<evidence type="ECO:0000256" key="4">
    <source>
        <dbReference type="ARBA" id="ARBA00023125"/>
    </source>
</evidence>
<dbReference type="InterPro" id="IPR015421">
    <property type="entry name" value="PyrdxlP-dep_Trfase_major"/>
</dbReference>
<keyword evidence="4" id="KW-0238">DNA-binding</keyword>
<dbReference type="CDD" id="cd07377">
    <property type="entry name" value="WHTH_GntR"/>
    <property type="match status" value="1"/>
</dbReference>
<dbReference type="PANTHER" id="PTHR46577">
    <property type="entry name" value="HTH-TYPE TRANSCRIPTIONAL REGULATORY PROTEIN GABR"/>
    <property type="match status" value="1"/>
</dbReference>
<comment type="caution">
    <text evidence="8">The sequence shown here is derived from an EMBL/GenBank/DDBJ whole genome shotgun (WGS) entry which is preliminary data.</text>
</comment>
<protein>
    <submittedName>
        <fullName evidence="8">PLP-dependent aminotransferase family protein</fullName>
    </submittedName>
</protein>
<evidence type="ECO:0000259" key="7">
    <source>
        <dbReference type="PROSITE" id="PS50949"/>
    </source>
</evidence>
<dbReference type="AlphaFoldDB" id="A0A9D2PBV1"/>
<dbReference type="InterPro" id="IPR036388">
    <property type="entry name" value="WH-like_DNA-bd_sf"/>
</dbReference>
<proteinExistence type="inferred from homology"/>
<evidence type="ECO:0000256" key="5">
    <source>
        <dbReference type="ARBA" id="ARBA00023163"/>
    </source>
</evidence>
<dbReference type="Gene3D" id="3.40.640.10">
    <property type="entry name" value="Type I PLP-dependent aspartate aminotransferase-like (Major domain)"/>
    <property type="match status" value="1"/>
</dbReference>
<evidence type="ECO:0000256" key="2">
    <source>
        <dbReference type="ARBA" id="ARBA00022898"/>
    </source>
</evidence>